<evidence type="ECO:0000313" key="6">
    <source>
        <dbReference type="EMBL" id="CAL4063708.1"/>
    </source>
</evidence>
<sequence>MSDRFARAARDGYLDILKEATRRDCNHPDEDGLTPTLWAAYEGNLEALRILVGRGGDPDKCDNFGNTALHCAAARGHMTAVTFLSNFGANIWALDNELHTAKELSAMNDREDILRYLDSACTKQEREDPKQVKKLKEKSKKDAEKRQKNFEKLQKKADKSRELENEKLEKERTRLEKNQNPDTNRRKSKLLATISRGSQAFISGPRKDSLALYSNQIITPKFSELTTTGTKKTVGGIQKRIIRKKVQDENRENGEFKMSDPAAADGRRSVRSIAGVRRDSEIIFVPNGSLSSTASTGQRGKISDVFDTKDGDSDDPGKLSRTKSEPDFNFDDPKLSQPRGSIFQRPGFGSVAFRNSITATLCSYGEDSGRGSNPASSLSNLGSHGSIANRDSNGSDSEPWEEEDLPSDDEGESTPVFLFLAAAGLTDFIPTFAEEHIDLDALMLLTEEDLVSMKLPLGPRRKLLKAIQDRKKDMQDPGEVADSRL</sequence>
<dbReference type="InterPro" id="IPR050776">
    <property type="entry name" value="Ank_Repeat/CDKN_Inhibitor"/>
</dbReference>
<keyword evidence="1" id="KW-0677">Repeat</keyword>
<feature type="repeat" description="ANK" evidence="3">
    <location>
        <begin position="31"/>
        <end position="63"/>
    </location>
</feature>
<dbReference type="Proteomes" id="UP001497623">
    <property type="component" value="Unassembled WGS sequence"/>
</dbReference>
<evidence type="ECO:0000313" key="7">
    <source>
        <dbReference type="Proteomes" id="UP001497623"/>
    </source>
</evidence>
<dbReference type="SMART" id="SM00454">
    <property type="entry name" value="SAM"/>
    <property type="match status" value="1"/>
</dbReference>
<feature type="domain" description="SAM" evidence="5">
    <location>
        <begin position="408"/>
        <end position="473"/>
    </location>
</feature>
<gene>
    <name evidence="6" type="ORF">MNOR_LOCUS3563</name>
</gene>
<dbReference type="PANTHER" id="PTHR24201">
    <property type="entry name" value="ANK_REP_REGION DOMAIN-CONTAINING PROTEIN"/>
    <property type="match status" value="1"/>
</dbReference>
<feature type="compositionally biased region" description="Basic and acidic residues" evidence="4">
    <location>
        <begin position="301"/>
        <end position="334"/>
    </location>
</feature>
<dbReference type="SUPFAM" id="SSF48403">
    <property type="entry name" value="Ankyrin repeat"/>
    <property type="match status" value="1"/>
</dbReference>
<dbReference type="SMART" id="SM00248">
    <property type="entry name" value="ANK"/>
    <property type="match status" value="3"/>
</dbReference>
<dbReference type="SUPFAM" id="SSF47769">
    <property type="entry name" value="SAM/Pointed domain"/>
    <property type="match status" value="1"/>
</dbReference>
<dbReference type="Gene3D" id="1.10.150.50">
    <property type="entry name" value="Transcription Factor, Ets-1"/>
    <property type="match status" value="1"/>
</dbReference>
<reference evidence="6 7" key="1">
    <citation type="submission" date="2024-05" db="EMBL/GenBank/DDBJ databases">
        <authorList>
            <person name="Wallberg A."/>
        </authorList>
    </citation>
    <scope>NUCLEOTIDE SEQUENCE [LARGE SCALE GENOMIC DNA]</scope>
</reference>
<evidence type="ECO:0000256" key="4">
    <source>
        <dbReference type="SAM" id="MobiDB-lite"/>
    </source>
</evidence>
<feature type="compositionally biased region" description="Polar residues" evidence="4">
    <location>
        <begin position="288"/>
        <end position="298"/>
    </location>
</feature>
<feature type="repeat" description="ANK" evidence="3">
    <location>
        <begin position="64"/>
        <end position="96"/>
    </location>
</feature>
<feature type="region of interest" description="Disordered" evidence="4">
    <location>
        <begin position="365"/>
        <end position="412"/>
    </location>
</feature>
<dbReference type="EMBL" id="CAXKWB010001232">
    <property type="protein sequence ID" value="CAL4063708.1"/>
    <property type="molecule type" value="Genomic_DNA"/>
</dbReference>
<evidence type="ECO:0000256" key="2">
    <source>
        <dbReference type="ARBA" id="ARBA00023043"/>
    </source>
</evidence>
<feature type="region of interest" description="Disordered" evidence="4">
    <location>
        <begin position="287"/>
        <end position="341"/>
    </location>
</feature>
<dbReference type="PROSITE" id="PS50297">
    <property type="entry name" value="ANK_REP_REGION"/>
    <property type="match status" value="2"/>
</dbReference>
<dbReference type="Gene3D" id="1.25.40.20">
    <property type="entry name" value="Ankyrin repeat-containing domain"/>
    <property type="match status" value="1"/>
</dbReference>
<feature type="compositionally biased region" description="Polar residues" evidence="4">
    <location>
        <begin position="370"/>
        <end position="383"/>
    </location>
</feature>
<name>A0AAV2PS09_MEGNR</name>
<organism evidence="6 7">
    <name type="scientific">Meganyctiphanes norvegica</name>
    <name type="common">Northern krill</name>
    <name type="synonym">Thysanopoda norvegica</name>
    <dbReference type="NCBI Taxonomy" id="48144"/>
    <lineage>
        <taxon>Eukaryota</taxon>
        <taxon>Metazoa</taxon>
        <taxon>Ecdysozoa</taxon>
        <taxon>Arthropoda</taxon>
        <taxon>Crustacea</taxon>
        <taxon>Multicrustacea</taxon>
        <taxon>Malacostraca</taxon>
        <taxon>Eumalacostraca</taxon>
        <taxon>Eucarida</taxon>
        <taxon>Euphausiacea</taxon>
        <taxon>Euphausiidae</taxon>
        <taxon>Meganyctiphanes</taxon>
    </lineage>
</organism>
<feature type="compositionally biased region" description="Basic and acidic residues" evidence="4">
    <location>
        <begin position="139"/>
        <end position="185"/>
    </location>
</feature>
<protein>
    <recommendedName>
        <fullName evidence="5">SAM domain-containing protein</fullName>
    </recommendedName>
</protein>
<evidence type="ECO:0000259" key="5">
    <source>
        <dbReference type="SMART" id="SM00454"/>
    </source>
</evidence>
<comment type="caution">
    <text evidence="6">The sequence shown here is derived from an EMBL/GenBank/DDBJ whole genome shotgun (WGS) entry which is preliminary data.</text>
</comment>
<dbReference type="AlphaFoldDB" id="A0AAV2PS09"/>
<feature type="compositionally biased region" description="Acidic residues" evidence="4">
    <location>
        <begin position="398"/>
        <end position="412"/>
    </location>
</feature>
<keyword evidence="7" id="KW-1185">Reference proteome</keyword>
<dbReference type="InterPro" id="IPR001660">
    <property type="entry name" value="SAM"/>
</dbReference>
<dbReference type="Pfam" id="PF12796">
    <property type="entry name" value="Ank_2"/>
    <property type="match status" value="1"/>
</dbReference>
<keyword evidence="2 3" id="KW-0040">ANK repeat</keyword>
<dbReference type="InterPro" id="IPR002110">
    <property type="entry name" value="Ankyrin_rpt"/>
</dbReference>
<evidence type="ECO:0000256" key="3">
    <source>
        <dbReference type="PROSITE-ProRule" id="PRU00023"/>
    </source>
</evidence>
<proteinExistence type="predicted"/>
<evidence type="ECO:0000256" key="1">
    <source>
        <dbReference type="ARBA" id="ARBA00022737"/>
    </source>
</evidence>
<dbReference type="PROSITE" id="PS50088">
    <property type="entry name" value="ANK_REPEAT"/>
    <property type="match status" value="2"/>
</dbReference>
<dbReference type="PANTHER" id="PTHR24201:SF15">
    <property type="entry name" value="ANKYRIN REPEAT DOMAIN-CONTAINING PROTEIN 66"/>
    <property type="match status" value="1"/>
</dbReference>
<dbReference type="InterPro" id="IPR036770">
    <property type="entry name" value="Ankyrin_rpt-contain_sf"/>
</dbReference>
<dbReference type="InterPro" id="IPR013761">
    <property type="entry name" value="SAM/pointed_sf"/>
</dbReference>
<dbReference type="Pfam" id="PF00536">
    <property type="entry name" value="SAM_1"/>
    <property type="match status" value="1"/>
</dbReference>
<accession>A0AAV2PS09</accession>
<feature type="region of interest" description="Disordered" evidence="4">
    <location>
        <begin position="125"/>
        <end position="188"/>
    </location>
</feature>